<name>A0ABV0R8Y8_9TELE</name>
<keyword evidence="3" id="KW-1185">Reference proteome</keyword>
<protein>
    <recommendedName>
        <fullName evidence="4">Secreted protein</fullName>
    </recommendedName>
</protein>
<sequence>MLGAAPLFCIFVPLLQLLLKLELLVLNRWLDIRGTCTLPVKSFRTPFSFNGVLYVYDYLHLTQMQTGRSRLVKLERLNKYTKTCRYEEAVAGRINQQRTNRAEEFM</sequence>
<proteinExistence type="predicted"/>
<keyword evidence="1" id="KW-0732">Signal</keyword>
<comment type="caution">
    <text evidence="2">The sequence shown here is derived from an EMBL/GenBank/DDBJ whole genome shotgun (WGS) entry which is preliminary data.</text>
</comment>
<feature type="chain" id="PRO_5045688719" description="Secreted protein" evidence="1">
    <location>
        <begin position="21"/>
        <end position="106"/>
    </location>
</feature>
<accession>A0ABV0R8Y8</accession>
<evidence type="ECO:0000313" key="2">
    <source>
        <dbReference type="EMBL" id="MEQ2204464.1"/>
    </source>
</evidence>
<gene>
    <name evidence="2" type="ORF">XENOCAPTIV_013569</name>
</gene>
<dbReference type="EMBL" id="JAHRIN010036434">
    <property type="protein sequence ID" value="MEQ2204464.1"/>
    <property type="molecule type" value="Genomic_DNA"/>
</dbReference>
<reference evidence="2 3" key="1">
    <citation type="submission" date="2021-06" db="EMBL/GenBank/DDBJ databases">
        <authorList>
            <person name="Palmer J.M."/>
        </authorList>
    </citation>
    <scope>NUCLEOTIDE SEQUENCE [LARGE SCALE GENOMIC DNA]</scope>
    <source>
        <strain evidence="2 3">XC_2019</strain>
        <tissue evidence="2">Muscle</tissue>
    </source>
</reference>
<evidence type="ECO:0008006" key="4">
    <source>
        <dbReference type="Google" id="ProtNLM"/>
    </source>
</evidence>
<organism evidence="2 3">
    <name type="scientific">Xenoophorus captivus</name>
    <dbReference type="NCBI Taxonomy" id="1517983"/>
    <lineage>
        <taxon>Eukaryota</taxon>
        <taxon>Metazoa</taxon>
        <taxon>Chordata</taxon>
        <taxon>Craniata</taxon>
        <taxon>Vertebrata</taxon>
        <taxon>Euteleostomi</taxon>
        <taxon>Actinopterygii</taxon>
        <taxon>Neopterygii</taxon>
        <taxon>Teleostei</taxon>
        <taxon>Neoteleostei</taxon>
        <taxon>Acanthomorphata</taxon>
        <taxon>Ovalentaria</taxon>
        <taxon>Atherinomorphae</taxon>
        <taxon>Cyprinodontiformes</taxon>
        <taxon>Goodeidae</taxon>
        <taxon>Xenoophorus</taxon>
    </lineage>
</organism>
<dbReference type="Proteomes" id="UP001434883">
    <property type="component" value="Unassembled WGS sequence"/>
</dbReference>
<evidence type="ECO:0000313" key="3">
    <source>
        <dbReference type="Proteomes" id="UP001434883"/>
    </source>
</evidence>
<feature type="signal peptide" evidence="1">
    <location>
        <begin position="1"/>
        <end position="20"/>
    </location>
</feature>
<evidence type="ECO:0000256" key="1">
    <source>
        <dbReference type="SAM" id="SignalP"/>
    </source>
</evidence>